<proteinExistence type="predicted"/>
<accession>A0ABV9ZG48</accession>
<sequence>MRLELLYFDGCPNAADYLPRLRNLAAQTGDEVVARQVTSAEQALTEGFLGSPTVRVDGSDVEPGADARRDYGLSCRVYITDDGARGTPLDEWVLAALGDR</sequence>
<comment type="caution">
    <text evidence="1">The sequence shown here is derived from an EMBL/GenBank/DDBJ whole genome shotgun (WGS) entry which is preliminary data.</text>
</comment>
<reference evidence="2" key="1">
    <citation type="journal article" date="2019" name="Int. J. Syst. Evol. Microbiol.">
        <title>The Global Catalogue of Microorganisms (GCM) 10K type strain sequencing project: providing services to taxonomists for standard genome sequencing and annotation.</title>
        <authorList>
            <consortium name="The Broad Institute Genomics Platform"/>
            <consortium name="The Broad Institute Genome Sequencing Center for Infectious Disease"/>
            <person name="Wu L."/>
            <person name="Ma J."/>
        </authorList>
    </citation>
    <scope>NUCLEOTIDE SEQUENCE [LARGE SCALE GENOMIC DNA]</scope>
    <source>
        <strain evidence="2">XZYJ18</strain>
    </source>
</reference>
<dbReference type="RefSeq" id="WP_378022696.1">
    <property type="nucleotide sequence ID" value="NZ_JBHSKG010000011.1"/>
</dbReference>
<protein>
    <submittedName>
        <fullName evidence="1">Thioredoxin family protein</fullName>
    </submittedName>
</protein>
<evidence type="ECO:0000313" key="1">
    <source>
        <dbReference type="EMBL" id="MFC5140528.1"/>
    </source>
</evidence>
<evidence type="ECO:0000313" key="2">
    <source>
        <dbReference type="Proteomes" id="UP001596175"/>
    </source>
</evidence>
<name>A0ABV9ZG48_9PSEU</name>
<gene>
    <name evidence="1" type="ORF">ACFPK1_19980</name>
</gene>
<dbReference type="EMBL" id="JBHSKG010000011">
    <property type="protein sequence ID" value="MFC5140528.1"/>
    <property type="molecule type" value="Genomic_DNA"/>
</dbReference>
<organism evidence="1 2">
    <name type="scientific">Actinomycetospora rhizophila</name>
    <dbReference type="NCBI Taxonomy" id="1416876"/>
    <lineage>
        <taxon>Bacteria</taxon>
        <taxon>Bacillati</taxon>
        <taxon>Actinomycetota</taxon>
        <taxon>Actinomycetes</taxon>
        <taxon>Pseudonocardiales</taxon>
        <taxon>Pseudonocardiaceae</taxon>
        <taxon>Actinomycetospora</taxon>
    </lineage>
</organism>
<dbReference type="Proteomes" id="UP001596175">
    <property type="component" value="Unassembled WGS sequence"/>
</dbReference>
<keyword evidence="2" id="KW-1185">Reference proteome</keyword>